<evidence type="ECO:0000313" key="2">
    <source>
        <dbReference type="EMBL" id="GBE85724.1"/>
    </source>
</evidence>
<gene>
    <name evidence="2" type="ORF">SCP_0802460</name>
</gene>
<dbReference type="Proteomes" id="UP000287166">
    <property type="component" value="Unassembled WGS sequence"/>
</dbReference>
<dbReference type="RefSeq" id="XP_027616637.1">
    <property type="nucleotide sequence ID" value="XM_027760836.1"/>
</dbReference>
<accession>A0A401GVE8</accession>
<evidence type="ECO:0000313" key="3">
    <source>
        <dbReference type="Proteomes" id="UP000287166"/>
    </source>
</evidence>
<dbReference type="AlphaFoldDB" id="A0A401GVE8"/>
<organism evidence="2 3">
    <name type="scientific">Sparassis crispa</name>
    <dbReference type="NCBI Taxonomy" id="139825"/>
    <lineage>
        <taxon>Eukaryota</taxon>
        <taxon>Fungi</taxon>
        <taxon>Dikarya</taxon>
        <taxon>Basidiomycota</taxon>
        <taxon>Agaricomycotina</taxon>
        <taxon>Agaricomycetes</taxon>
        <taxon>Polyporales</taxon>
        <taxon>Sparassidaceae</taxon>
        <taxon>Sparassis</taxon>
    </lineage>
</organism>
<sequence length="106" mass="11458">MKPSRQTRGLRSSSLLLDGTRHPPPPPGLPPALLRPLLSDAQDARHEDVPEHLNEAPASNAGAPFVLVVVRRVTPTTSSWPSPGSPPPSALERTMRPARRHARTSE</sequence>
<dbReference type="GeneID" id="38782641"/>
<evidence type="ECO:0000256" key="1">
    <source>
        <dbReference type="SAM" id="MobiDB-lite"/>
    </source>
</evidence>
<feature type="compositionally biased region" description="Low complexity" evidence="1">
    <location>
        <begin position="1"/>
        <end position="18"/>
    </location>
</feature>
<dbReference type="EMBL" id="BFAD01000008">
    <property type="protein sequence ID" value="GBE85724.1"/>
    <property type="molecule type" value="Genomic_DNA"/>
</dbReference>
<proteinExistence type="predicted"/>
<feature type="compositionally biased region" description="Basic residues" evidence="1">
    <location>
        <begin position="96"/>
        <end position="106"/>
    </location>
</feature>
<protein>
    <submittedName>
        <fullName evidence="2">Uncharacterized protein</fullName>
    </submittedName>
</protein>
<reference evidence="2 3" key="1">
    <citation type="journal article" date="2018" name="Sci. Rep.">
        <title>Genome sequence of the cauliflower mushroom Sparassis crispa (Hanabiratake) and its association with beneficial usage.</title>
        <authorList>
            <person name="Kiyama R."/>
            <person name="Furutani Y."/>
            <person name="Kawaguchi K."/>
            <person name="Nakanishi T."/>
        </authorList>
    </citation>
    <scope>NUCLEOTIDE SEQUENCE [LARGE SCALE GENOMIC DNA]</scope>
</reference>
<dbReference type="InParanoid" id="A0A401GVE8"/>
<comment type="caution">
    <text evidence="2">The sequence shown here is derived from an EMBL/GenBank/DDBJ whole genome shotgun (WGS) entry which is preliminary data.</text>
</comment>
<feature type="compositionally biased region" description="Basic and acidic residues" evidence="1">
    <location>
        <begin position="42"/>
        <end position="54"/>
    </location>
</feature>
<name>A0A401GVE8_9APHY</name>
<feature type="region of interest" description="Disordered" evidence="1">
    <location>
        <begin position="1"/>
        <end position="58"/>
    </location>
</feature>
<keyword evidence="3" id="KW-1185">Reference proteome</keyword>
<feature type="region of interest" description="Disordered" evidence="1">
    <location>
        <begin position="75"/>
        <end position="106"/>
    </location>
</feature>